<protein>
    <submittedName>
        <fullName evidence="1">Uncharacterized protein</fullName>
    </submittedName>
</protein>
<comment type="caution">
    <text evidence="1">The sequence shown here is derived from an EMBL/GenBank/DDBJ whole genome shotgun (WGS) entry which is preliminary data.</text>
</comment>
<evidence type="ECO:0000313" key="2">
    <source>
        <dbReference type="Proteomes" id="UP001055811"/>
    </source>
</evidence>
<sequence length="627" mass="71180">MILTRFIDIPPSPFLNLINRDTWELKMDPERNTNEISVTWRGKKYAVTMKSDATLEELGHELQKLTAVKSDTLKLIVQSHKSSKLFSPFSDEHSHLTLLETSILEGKPIRMMGVPKEEVDQILESSRKDTRIAGFDEEEKRMRQRMSNGFDTPLKLPQGNYIFGDFKTLDLPGIKLNPPASEALRLMHTLAADRGIVAVMNKHKWRVGIMTEMAPEGYVGVSPVCILGLNKNKGEEISLRLRTDDLKGFRKYQSIKKTLLHELAHMVFSEHDANFYALDKQLNLEANALDWTRSTAHTLSGSHMNQHYEPDFHVESNNLSHKLGGDKSNNPFANNPRASSVTAAYNRLLIASNNPSTTPESHQEPDPDDVIEISKQNYEPDPDDVIEVSKQNYEPDPDDVIEVSKQNYEPDPDDVIEVDKQNYEPDPDDVMEIGKQNYEPDPDDVMEASKQNYEPDPDDVMEVSKQNYEPDPDDVMEVGKQNYGPDTDELEIGKQNDEPDPDDEELQRIQDPVMVACNRLKKSIQMLQSEVSDSEAVMVFKTLVKIVKNVIEHPDEIKFKKLRKANPVIQKNIASYNGAMEILFLVGFCEDVVQDEIGRAEAYLVLKRNDPGLLWLAKSSLETCVAF</sequence>
<evidence type="ECO:0000313" key="1">
    <source>
        <dbReference type="EMBL" id="KAI3753405.1"/>
    </source>
</evidence>
<proteinExistence type="predicted"/>
<reference evidence="1 2" key="2">
    <citation type="journal article" date="2022" name="Mol. Ecol. Resour.">
        <title>The genomes of chicory, endive, great burdock and yacon provide insights into Asteraceae paleo-polyploidization history and plant inulin production.</title>
        <authorList>
            <person name="Fan W."/>
            <person name="Wang S."/>
            <person name="Wang H."/>
            <person name="Wang A."/>
            <person name="Jiang F."/>
            <person name="Liu H."/>
            <person name="Zhao H."/>
            <person name="Xu D."/>
            <person name="Zhang Y."/>
        </authorList>
    </citation>
    <scope>NUCLEOTIDE SEQUENCE [LARGE SCALE GENOMIC DNA]</scope>
    <source>
        <strain evidence="2">cv. Punajuju</strain>
        <tissue evidence="1">Leaves</tissue>
    </source>
</reference>
<accession>A0ACB9E3J4</accession>
<dbReference type="Proteomes" id="UP001055811">
    <property type="component" value="Linkage Group LG04"/>
</dbReference>
<organism evidence="1 2">
    <name type="scientific">Cichorium intybus</name>
    <name type="common">Chicory</name>
    <dbReference type="NCBI Taxonomy" id="13427"/>
    <lineage>
        <taxon>Eukaryota</taxon>
        <taxon>Viridiplantae</taxon>
        <taxon>Streptophyta</taxon>
        <taxon>Embryophyta</taxon>
        <taxon>Tracheophyta</taxon>
        <taxon>Spermatophyta</taxon>
        <taxon>Magnoliopsida</taxon>
        <taxon>eudicotyledons</taxon>
        <taxon>Gunneridae</taxon>
        <taxon>Pentapetalae</taxon>
        <taxon>asterids</taxon>
        <taxon>campanulids</taxon>
        <taxon>Asterales</taxon>
        <taxon>Asteraceae</taxon>
        <taxon>Cichorioideae</taxon>
        <taxon>Cichorieae</taxon>
        <taxon>Cichoriinae</taxon>
        <taxon>Cichorium</taxon>
    </lineage>
</organism>
<dbReference type="EMBL" id="CM042012">
    <property type="protein sequence ID" value="KAI3753405.1"/>
    <property type="molecule type" value="Genomic_DNA"/>
</dbReference>
<keyword evidence="2" id="KW-1185">Reference proteome</keyword>
<reference evidence="2" key="1">
    <citation type="journal article" date="2022" name="Mol. Ecol. Resour.">
        <title>The genomes of chicory, endive, great burdock and yacon provide insights into Asteraceae palaeo-polyploidization history and plant inulin production.</title>
        <authorList>
            <person name="Fan W."/>
            <person name="Wang S."/>
            <person name="Wang H."/>
            <person name="Wang A."/>
            <person name="Jiang F."/>
            <person name="Liu H."/>
            <person name="Zhao H."/>
            <person name="Xu D."/>
            <person name="Zhang Y."/>
        </authorList>
    </citation>
    <scope>NUCLEOTIDE SEQUENCE [LARGE SCALE GENOMIC DNA]</scope>
    <source>
        <strain evidence="2">cv. Punajuju</strain>
    </source>
</reference>
<gene>
    <name evidence="1" type="ORF">L2E82_25457</name>
</gene>
<name>A0ACB9E3J4_CICIN</name>